<gene>
    <name evidence="7" type="ORF">GSCOC_T00028798001</name>
</gene>
<reference evidence="8" key="1">
    <citation type="journal article" date="2014" name="Science">
        <title>The coffee genome provides insight into the convergent evolution of caffeine biosynthesis.</title>
        <authorList>
            <person name="Denoeud F."/>
            <person name="Carretero-Paulet L."/>
            <person name="Dereeper A."/>
            <person name="Droc G."/>
            <person name="Guyot R."/>
            <person name="Pietrella M."/>
            <person name="Zheng C."/>
            <person name="Alberti A."/>
            <person name="Anthony F."/>
            <person name="Aprea G."/>
            <person name="Aury J.M."/>
            <person name="Bento P."/>
            <person name="Bernard M."/>
            <person name="Bocs S."/>
            <person name="Campa C."/>
            <person name="Cenci A."/>
            <person name="Combes M.C."/>
            <person name="Crouzillat D."/>
            <person name="Da Silva C."/>
            <person name="Daddiego L."/>
            <person name="De Bellis F."/>
            <person name="Dussert S."/>
            <person name="Garsmeur O."/>
            <person name="Gayraud T."/>
            <person name="Guignon V."/>
            <person name="Jahn K."/>
            <person name="Jamilloux V."/>
            <person name="Joet T."/>
            <person name="Labadie K."/>
            <person name="Lan T."/>
            <person name="Leclercq J."/>
            <person name="Lepelley M."/>
            <person name="Leroy T."/>
            <person name="Li L.T."/>
            <person name="Librado P."/>
            <person name="Lopez L."/>
            <person name="Munoz A."/>
            <person name="Noel B."/>
            <person name="Pallavicini A."/>
            <person name="Perrotta G."/>
            <person name="Poncet V."/>
            <person name="Pot D."/>
            <person name="Priyono X."/>
            <person name="Rigoreau M."/>
            <person name="Rouard M."/>
            <person name="Rozas J."/>
            <person name="Tranchant-Dubreuil C."/>
            <person name="VanBuren R."/>
            <person name="Zhang Q."/>
            <person name="Andrade A.C."/>
            <person name="Argout X."/>
            <person name="Bertrand B."/>
            <person name="de Kochko A."/>
            <person name="Graziosi G."/>
            <person name="Henry R.J."/>
            <person name="Jayarama X."/>
            <person name="Ming R."/>
            <person name="Nagai C."/>
            <person name="Rounsley S."/>
            <person name="Sankoff D."/>
            <person name="Giuliano G."/>
            <person name="Albert V.A."/>
            <person name="Wincker P."/>
            <person name="Lashermes P."/>
        </authorList>
    </citation>
    <scope>NUCLEOTIDE SEQUENCE [LARGE SCALE GENOMIC DNA]</scope>
    <source>
        <strain evidence="8">cv. DH200-94</strain>
    </source>
</reference>
<dbReference type="OMA" id="ADHYQNI"/>
<dbReference type="OrthoDB" id="649864at2759"/>
<evidence type="ECO:0000256" key="1">
    <source>
        <dbReference type="ARBA" id="ARBA00009748"/>
    </source>
</evidence>
<keyword evidence="8" id="KW-1185">Reference proteome</keyword>
<dbReference type="SUPFAM" id="SSF47699">
    <property type="entry name" value="Bifunctional inhibitor/lipid-transfer protein/seed storage 2S albumin"/>
    <property type="match status" value="1"/>
</dbReference>
<dbReference type="Pfam" id="PF00234">
    <property type="entry name" value="Tryp_alpha_amyl"/>
    <property type="match status" value="1"/>
</dbReference>
<evidence type="ECO:0000259" key="6">
    <source>
        <dbReference type="SMART" id="SM00499"/>
    </source>
</evidence>
<dbReference type="STRING" id="49390.A0A068ULU1"/>
<sequence>MKGIACSVLFMVASVLIMVQAGRAMSRLTCGQVDTLLAPCIPYLTHGGEPGPECCNGVRSTKALAQNREDKRQVCICVKEAANRYANLEDDAVQALPVKCGVDVDIPVSRKINCDV</sequence>
<dbReference type="InterPro" id="IPR036312">
    <property type="entry name" value="Bifun_inhib/LTP/seed_sf"/>
</dbReference>
<accession>A0A068ULU1</accession>
<evidence type="ECO:0000256" key="2">
    <source>
        <dbReference type="ARBA" id="ARBA00022448"/>
    </source>
</evidence>
<dbReference type="PANTHER" id="PTHR33076">
    <property type="entry name" value="NON-SPECIFIC LIPID-TRANSFER PROTEIN 2-RELATED"/>
    <property type="match status" value="1"/>
</dbReference>
<dbReference type="AlphaFoldDB" id="A0A068ULU1"/>
<evidence type="ECO:0000313" key="8">
    <source>
        <dbReference type="Proteomes" id="UP000295252"/>
    </source>
</evidence>
<dbReference type="CDD" id="cd01960">
    <property type="entry name" value="nsLTP1"/>
    <property type="match status" value="1"/>
</dbReference>
<dbReference type="GO" id="GO:0008289">
    <property type="term" value="F:lipid binding"/>
    <property type="evidence" value="ECO:0007669"/>
    <property type="project" value="UniProtKB-KW"/>
</dbReference>
<organism evidence="7 8">
    <name type="scientific">Coffea canephora</name>
    <name type="common">Robusta coffee</name>
    <dbReference type="NCBI Taxonomy" id="49390"/>
    <lineage>
        <taxon>Eukaryota</taxon>
        <taxon>Viridiplantae</taxon>
        <taxon>Streptophyta</taxon>
        <taxon>Embryophyta</taxon>
        <taxon>Tracheophyta</taxon>
        <taxon>Spermatophyta</taxon>
        <taxon>Magnoliopsida</taxon>
        <taxon>eudicotyledons</taxon>
        <taxon>Gunneridae</taxon>
        <taxon>Pentapetalae</taxon>
        <taxon>asterids</taxon>
        <taxon>lamiids</taxon>
        <taxon>Gentianales</taxon>
        <taxon>Rubiaceae</taxon>
        <taxon>Ixoroideae</taxon>
        <taxon>Gardenieae complex</taxon>
        <taxon>Bertiereae - Coffeeae clade</taxon>
        <taxon>Coffeeae</taxon>
        <taxon>Coffea</taxon>
    </lineage>
</organism>
<evidence type="ECO:0000256" key="5">
    <source>
        <dbReference type="SAM" id="SignalP"/>
    </source>
</evidence>
<evidence type="ECO:0000256" key="3">
    <source>
        <dbReference type="ARBA" id="ARBA00023121"/>
    </source>
</evidence>
<feature type="chain" id="PRO_5001654993" description="Non-specific lipid-transfer protein" evidence="5">
    <location>
        <begin position="25"/>
        <end position="116"/>
    </location>
</feature>
<dbReference type="Proteomes" id="UP000295252">
    <property type="component" value="Chromosome IV"/>
</dbReference>
<dbReference type="PhylomeDB" id="A0A068ULU1"/>
<feature type="signal peptide" evidence="5">
    <location>
        <begin position="1"/>
        <end position="24"/>
    </location>
</feature>
<feature type="domain" description="Bifunctional inhibitor/plant lipid transfer protein/seed storage helical" evidence="6">
    <location>
        <begin position="30"/>
        <end position="114"/>
    </location>
</feature>
<protein>
    <recommendedName>
        <fullName evidence="4">Non-specific lipid-transfer protein</fullName>
    </recommendedName>
</protein>
<keyword evidence="2 4" id="KW-0813">Transport</keyword>
<dbReference type="PRINTS" id="PR00382">
    <property type="entry name" value="LIPIDTRNSFER"/>
</dbReference>
<evidence type="ECO:0000313" key="7">
    <source>
        <dbReference type="EMBL" id="CDP09436.1"/>
    </source>
</evidence>
<evidence type="ECO:0000256" key="4">
    <source>
        <dbReference type="RuleBase" id="RU000628"/>
    </source>
</evidence>
<keyword evidence="3 4" id="KW-0446">Lipid-binding</keyword>
<name>A0A068ULU1_COFCA</name>
<comment type="similarity">
    <text evidence="1 4">Belongs to the plant LTP family.</text>
</comment>
<dbReference type="Gramene" id="CDP09436">
    <property type="protein sequence ID" value="CDP09436"/>
    <property type="gene ID" value="GSCOC_T00028798001"/>
</dbReference>
<dbReference type="Gene3D" id="1.10.110.10">
    <property type="entry name" value="Plant lipid-transfer and hydrophobic proteins"/>
    <property type="match status" value="1"/>
</dbReference>
<dbReference type="InterPro" id="IPR000528">
    <property type="entry name" value="Plant_nsLTP"/>
</dbReference>
<keyword evidence="5" id="KW-0732">Signal</keyword>
<dbReference type="InterPro" id="IPR016140">
    <property type="entry name" value="Bifunc_inhib/LTP/seed_store"/>
</dbReference>
<dbReference type="SMART" id="SM00499">
    <property type="entry name" value="AAI"/>
    <property type="match status" value="1"/>
</dbReference>
<comment type="function">
    <text evidence="4">Plant non-specific lipid-transfer proteins transfer phospholipids as well as galactolipids across membranes. May play a role in wax or cutin deposition in the cell walls of expanding epidermal cells and certain secretory tissues.</text>
</comment>
<dbReference type="EMBL" id="HG739122">
    <property type="protein sequence ID" value="CDP09436.1"/>
    <property type="molecule type" value="Genomic_DNA"/>
</dbReference>
<dbReference type="InParanoid" id="A0A068ULU1"/>
<dbReference type="GO" id="GO:0006869">
    <property type="term" value="P:lipid transport"/>
    <property type="evidence" value="ECO:0007669"/>
    <property type="project" value="InterPro"/>
</dbReference>
<proteinExistence type="inferred from homology"/>